<dbReference type="AlphaFoldDB" id="A0A9P3EZY0"/>
<proteinExistence type="predicted"/>
<dbReference type="GO" id="GO:0045820">
    <property type="term" value="P:negative regulation of glycolytic process"/>
    <property type="evidence" value="ECO:0007669"/>
    <property type="project" value="TreeGrafter"/>
</dbReference>
<dbReference type="PANTHER" id="PTHR46517">
    <property type="entry name" value="FRUCTOSE-2,6-BISPHOSPHATASE TIGAR"/>
    <property type="match status" value="1"/>
</dbReference>
<dbReference type="GO" id="GO:0005829">
    <property type="term" value="C:cytosol"/>
    <property type="evidence" value="ECO:0007669"/>
    <property type="project" value="TreeGrafter"/>
</dbReference>
<dbReference type="SUPFAM" id="SSF53254">
    <property type="entry name" value="Phosphoglycerate mutase-like"/>
    <property type="match status" value="1"/>
</dbReference>
<keyword evidence="1" id="KW-0378">Hydrolase</keyword>
<dbReference type="EMBL" id="BHVY01000008">
    <property type="protein sequence ID" value="GIJ91315.1"/>
    <property type="molecule type" value="Genomic_DNA"/>
</dbReference>
<gene>
    <name evidence="5" type="ORF">Asppvi_010280</name>
</gene>
<dbReference type="InterPro" id="IPR051695">
    <property type="entry name" value="Phosphoglycerate_Mutase"/>
</dbReference>
<dbReference type="SMART" id="SM00855">
    <property type="entry name" value="PGAM"/>
    <property type="match status" value="1"/>
</dbReference>
<evidence type="ECO:0000256" key="4">
    <source>
        <dbReference type="SAM" id="MobiDB-lite"/>
    </source>
</evidence>
<dbReference type="GO" id="GO:0043456">
    <property type="term" value="P:regulation of pentose-phosphate shunt"/>
    <property type="evidence" value="ECO:0007669"/>
    <property type="project" value="TreeGrafter"/>
</dbReference>
<dbReference type="GeneID" id="67008890"/>
<feature type="binding site" evidence="3">
    <location>
        <position position="73"/>
    </location>
    <ligand>
        <name>substrate</name>
    </ligand>
</feature>
<reference evidence="5 6" key="1">
    <citation type="submission" date="2018-10" db="EMBL/GenBank/DDBJ databases">
        <title>Pan-genome distribution and transcriptional activeness of fungal secondary metabolism genes in Aspergillus section Fumigati.</title>
        <authorList>
            <person name="Takahashi H."/>
            <person name="Umemura M."/>
            <person name="Ninomiya A."/>
            <person name="Kusuya Y."/>
            <person name="Urayama S."/>
            <person name="Shimizu M."/>
            <person name="Watanabe A."/>
            <person name="Kamei K."/>
            <person name="Yaguchi T."/>
            <person name="Hagiwara D."/>
        </authorList>
    </citation>
    <scope>NUCLEOTIDE SEQUENCE [LARGE SCALE GENOMIC DNA]</scope>
    <source>
        <strain evidence="5 6">IFM 55266</strain>
    </source>
</reference>
<feature type="binding site" evidence="3">
    <location>
        <begin position="21"/>
        <end position="28"/>
    </location>
    <ligand>
        <name>substrate</name>
    </ligand>
</feature>
<dbReference type="InterPro" id="IPR029033">
    <property type="entry name" value="His_PPase_superfam"/>
</dbReference>
<evidence type="ECO:0000256" key="3">
    <source>
        <dbReference type="PIRSR" id="PIRSR613078-2"/>
    </source>
</evidence>
<dbReference type="OrthoDB" id="354304at2759"/>
<dbReference type="GO" id="GO:0004331">
    <property type="term" value="F:fructose-2,6-bisphosphate 2-phosphatase activity"/>
    <property type="evidence" value="ECO:0007669"/>
    <property type="project" value="TreeGrafter"/>
</dbReference>
<keyword evidence="6" id="KW-1185">Reference proteome</keyword>
<feature type="region of interest" description="Disordered" evidence="4">
    <location>
        <begin position="110"/>
        <end position="138"/>
    </location>
</feature>
<feature type="active site" description="Tele-phosphohistidine intermediate" evidence="2">
    <location>
        <position position="22"/>
    </location>
</feature>
<dbReference type="Gene3D" id="3.40.50.1240">
    <property type="entry name" value="Phosphoglycerate mutase-like"/>
    <property type="match status" value="1"/>
</dbReference>
<evidence type="ECO:0000256" key="2">
    <source>
        <dbReference type="PIRSR" id="PIRSR613078-1"/>
    </source>
</evidence>
<organism evidence="5 6">
    <name type="scientific">Aspergillus pseudoviridinutans</name>
    <dbReference type="NCBI Taxonomy" id="1517512"/>
    <lineage>
        <taxon>Eukaryota</taxon>
        <taxon>Fungi</taxon>
        <taxon>Dikarya</taxon>
        <taxon>Ascomycota</taxon>
        <taxon>Pezizomycotina</taxon>
        <taxon>Eurotiomycetes</taxon>
        <taxon>Eurotiomycetidae</taxon>
        <taxon>Eurotiales</taxon>
        <taxon>Aspergillaceae</taxon>
        <taxon>Aspergillus</taxon>
        <taxon>Aspergillus subgen. Fumigati</taxon>
    </lineage>
</organism>
<accession>A0A9P3EZY0</accession>
<protein>
    <recommendedName>
        <fullName evidence="7">Phosphoglycerate mutase family protein</fullName>
    </recommendedName>
</protein>
<comment type="caution">
    <text evidence="5">The sequence shown here is derived from an EMBL/GenBank/DDBJ whole genome shotgun (WGS) entry which is preliminary data.</text>
</comment>
<dbReference type="RefSeq" id="XP_043162061.1">
    <property type="nucleotide sequence ID" value="XM_043306126.1"/>
</dbReference>
<evidence type="ECO:0000313" key="6">
    <source>
        <dbReference type="Proteomes" id="UP001043456"/>
    </source>
</evidence>
<sequence length="311" mass="34287">MPPSRLSSEPNYARMKLYLIRHAECGHNVGQAAGDESGHYLTENGRTQVRLLARSLRDRMIRFTHVFSSDLDRASETAQGICQQQLASGALLAPIQVPSLREQQYGSLEGTRWHSGAPASSISSPDALRGGEPTYTDEESVVSMRTRMNAFLQDHIMPFLVNADVANEEVIAVVAHGVILQVLWVCLADLFNQRDIHLGPGVGQADFGDYVRPVWSNTGVMELDIRPASIVPPYVRDAARPPPFLLGSMQRPESFEAPLSGWSMTVMAVDDTTHLDTTAQQVERTGGTVRNTLQPSRQETANQFYRLTVTA</sequence>
<evidence type="ECO:0008006" key="7">
    <source>
        <dbReference type="Google" id="ProtNLM"/>
    </source>
</evidence>
<feature type="binding site" evidence="3">
    <location>
        <begin position="102"/>
        <end position="105"/>
    </location>
    <ligand>
        <name>substrate</name>
    </ligand>
</feature>
<dbReference type="InterPro" id="IPR013078">
    <property type="entry name" value="His_Pase_superF_clade-1"/>
</dbReference>
<evidence type="ECO:0000256" key="1">
    <source>
        <dbReference type="ARBA" id="ARBA00022801"/>
    </source>
</evidence>
<dbReference type="Pfam" id="PF00300">
    <property type="entry name" value="His_Phos_1"/>
    <property type="match status" value="1"/>
</dbReference>
<feature type="active site" description="Proton donor/acceptor" evidence="2">
    <location>
        <position position="102"/>
    </location>
</feature>
<dbReference type="PANTHER" id="PTHR46517:SF1">
    <property type="entry name" value="FRUCTOSE-2,6-BISPHOSPHATASE TIGAR"/>
    <property type="match status" value="1"/>
</dbReference>
<name>A0A9P3EZY0_9EURO</name>
<dbReference type="Proteomes" id="UP001043456">
    <property type="component" value="Unassembled WGS sequence"/>
</dbReference>
<dbReference type="CDD" id="cd07067">
    <property type="entry name" value="HP_PGM_like"/>
    <property type="match status" value="1"/>
</dbReference>
<evidence type="ECO:0000313" key="5">
    <source>
        <dbReference type="EMBL" id="GIJ91315.1"/>
    </source>
</evidence>